<dbReference type="RefSeq" id="XP_005834342.1">
    <property type="nucleotide sequence ID" value="XM_005834285.1"/>
</dbReference>
<dbReference type="Gene3D" id="3.30.390.130">
    <property type="match status" value="1"/>
</dbReference>
<evidence type="ECO:0000313" key="11">
    <source>
        <dbReference type="EnsemblProtists" id="EKX47362"/>
    </source>
</evidence>
<feature type="domain" description="WWE" evidence="9">
    <location>
        <begin position="1"/>
        <end position="72"/>
    </location>
</feature>
<dbReference type="EC" id="2.3.2.27" evidence="4"/>
<keyword evidence="7" id="KW-0863">Zinc-finger</keyword>
<evidence type="ECO:0000256" key="2">
    <source>
        <dbReference type="ARBA" id="ARBA00004906"/>
    </source>
</evidence>
<dbReference type="GO" id="GO:0016567">
    <property type="term" value="P:protein ubiquitination"/>
    <property type="evidence" value="ECO:0007669"/>
    <property type="project" value="UniProtKB-UniPathway"/>
</dbReference>
<accession>L1JGC6</accession>
<sequence>MALWEFLEHGRWCAFDKQAELVLEQAVAFGQTQTTARFYNPRLGTDVDYVYDLVSMCQVSKLAHDDQCPICLEGFLHTHDDFEKCIRLGRCGNHHFHRKCVDNPNSFARGFIICPICKERYGVETGSMPTGKMIVSHIPNACDGFHGTGSYMIKYDFHGGVQVQGMPTPGKSYPGTSRIAYLPDTPEGKKVLGLLKKSFSRGLTFTIGRSVTRGVDNLIVWNGIHHKTSMTGGVANFGYPDAEYLNRVQKELADKGITPDS</sequence>
<dbReference type="EMBL" id="JH992990">
    <property type="protein sequence ID" value="EKX47362.1"/>
    <property type="molecule type" value="Genomic_DNA"/>
</dbReference>
<dbReference type="Gene3D" id="3.30.40.10">
    <property type="entry name" value="Zinc/RING finger domain, C3HC4 (zinc finger)"/>
    <property type="match status" value="1"/>
</dbReference>
<keyword evidence="6" id="KW-0479">Metal-binding</keyword>
<dbReference type="GO" id="GO:0008270">
    <property type="term" value="F:zinc ion binding"/>
    <property type="evidence" value="ECO:0007669"/>
    <property type="project" value="UniProtKB-KW"/>
</dbReference>
<dbReference type="PANTHER" id="PTHR12622">
    <property type="entry name" value="DELTEX-RELATED"/>
    <property type="match status" value="1"/>
</dbReference>
<dbReference type="CDD" id="cd09633">
    <property type="entry name" value="Deltex_C"/>
    <property type="match status" value="1"/>
</dbReference>
<dbReference type="eggNOG" id="ENOG502RGAW">
    <property type="taxonomic scope" value="Eukaryota"/>
</dbReference>
<name>L1JGC6_GUITC</name>
<reference evidence="11" key="3">
    <citation type="submission" date="2016-03" db="UniProtKB">
        <authorList>
            <consortium name="EnsemblProtists"/>
        </authorList>
    </citation>
    <scope>IDENTIFICATION</scope>
</reference>
<gene>
    <name evidence="10" type="ORF">GUITHDRAFT_106808</name>
</gene>
<dbReference type="PaxDb" id="55529-EKX47362"/>
<dbReference type="AlphaFoldDB" id="L1JGC6"/>
<evidence type="ECO:0000256" key="5">
    <source>
        <dbReference type="ARBA" id="ARBA00022679"/>
    </source>
</evidence>
<dbReference type="OrthoDB" id="527344at2759"/>
<dbReference type="EnsemblProtists" id="EKX47362">
    <property type="protein sequence ID" value="EKX47362"/>
    <property type="gene ID" value="GUITHDRAFT_106808"/>
</dbReference>
<keyword evidence="12" id="KW-1185">Reference proteome</keyword>
<evidence type="ECO:0000256" key="3">
    <source>
        <dbReference type="ARBA" id="ARBA00009413"/>
    </source>
</evidence>
<comment type="pathway">
    <text evidence="2">Protein modification; protein ubiquitination.</text>
</comment>
<dbReference type="Pfam" id="PF18102">
    <property type="entry name" value="DTC"/>
    <property type="match status" value="1"/>
</dbReference>
<keyword evidence="5" id="KW-0808">Transferase</keyword>
<dbReference type="KEGG" id="gtt:GUITHDRAFT_106808"/>
<dbReference type="SMART" id="SM00184">
    <property type="entry name" value="RING"/>
    <property type="match status" value="1"/>
</dbReference>
<dbReference type="GO" id="GO:0007219">
    <property type="term" value="P:Notch signaling pathway"/>
    <property type="evidence" value="ECO:0007669"/>
    <property type="project" value="InterPro"/>
</dbReference>
<dbReference type="InterPro" id="IPR013083">
    <property type="entry name" value="Znf_RING/FYVE/PHD"/>
</dbReference>
<dbReference type="SUPFAM" id="SSF57850">
    <property type="entry name" value="RING/U-box"/>
    <property type="match status" value="1"/>
</dbReference>
<evidence type="ECO:0000259" key="8">
    <source>
        <dbReference type="PROSITE" id="PS50089"/>
    </source>
</evidence>
<dbReference type="UniPathway" id="UPA00143"/>
<dbReference type="Gene3D" id="3.30.720.50">
    <property type="match status" value="1"/>
</dbReference>
<evidence type="ECO:0000256" key="6">
    <source>
        <dbReference type="ARBA" id="ARBA00022723"/>
    </source>
</evidence>
<evidence type="ECO:0000256" key="1">
    <source>
        <dbReference type="ARBA" id="ARBA00000900"/>
    </source>
</evidence>
<evidence type="ECO:0000259" key="9">
    <source>
        <dbReference type="PROSITE" id="PS50918"/>
    </source>
</evidence>
<dbReference type="STRING" id="905079.L1JGC6"/>
<protein>
    <recommendedName>
        <fullName evidence="4">RING-type E3 ubiquitin transferase</fullName>
        <ecNumber evidence="4">2.3.2.27</ecNumber>
    </recommendedName>
</protein>
<evidence type="ECO:0000313" key="10">
    <source>
        <dbReference type="EMBL" id="EKX47362.1"/>
    </source>
</evidence>
<dbReference type="InterPro" id="IPR039396">
    <property type="entry name" value="Deltex_C"/>
</dbReference>
<dbReference type="InterPro" id="IPR037197">
    <property type="entry name" value="WWE_dom_sf"/>
</dbReference>
<dbReference type="HOGENOM" id="CLU_030422_2_0_1"/>
<dbReference type="GeneID" id="17303975"/>
<comment type="catalytic activity">
    <reaction evidence="1">
        <text>S-ubiquitinyl-[E2 ubiquitin-conjugating enzyme]-L-cysteine + [acceptor protein]-L-lysine = [E2 ubiquitin-conjugating enzyme]-L-cysteine + N(6)-ubiquitinyl-[acceptor protein]-L-lysine.</text>
        <dbReference type="EC" id="2.3.2.27"/>
    </reaction>
</comment>
<dbReference type="InterPro" id="IPR039398">
    <property type="entry name" value="Deltex_fam"/>
</dbReference>
<dbReference type="Proteomes" id="UP000011087">
    <property type="component" value="Unassembled WGS sequence"/>
</dbReference>
<reference evidence="12" key="2">
    <citation type="submission" date="2012-11" db="EMBL/GenBank/DDBJ databases">
        <authorList>
            <person name="Kuo A."/>
            <person name="Curtis B.A."/>
            <person name="Tanifuji G."/>
            <person name="Burki F."/>
            <person name="Gruber A."/>
            <person name="Irimia M."/>
            <person name="Maruyama S."/>
            <person name="Arias M.C."/>
            <person name="Ball S.G."/>
            <person name="Gile G.H."/>
            <person name="Hirakawa Y."/>
            <person name="Hopkins J.F."/>
            <person name="Rensing S.A."/>
            <person name="Schmutz J."/>
            <person name="Symeonidi A."/>
            <person name="Elias M."/>
            <person name="Eveleigh R.J."/>
            <person name="Herman E.K."/>
            <person name="Klute M.J."/>
            <person name="Nakayama T."/>
            <person name="Obornik M."/>
            <person name="Reyes-Prieto A."/>
            <person name="Armbrust E.V."/>
            <person name="Aves S.J."/>
            <person name="Beiko R.G."/>
            <person name="Coutinho P."/>
            <person name="Dacks J.B."/>
            <person name="Durnford D.G."/>
            <person name="Fast N.M."/>
            <person name="Green B.R."/>
            <person name="Grisdale C."/>
            <person name="Hempe F."/>
            <person name="Henrissat B."/>
            <person name="Hoppner M.P."/>
            <person name="Ishida K.-I."/>
            <person name="Kim E."/>
            <person name="Koreny L."/>
            <person name="Kroth P.G."/>
            <person name="Liu Y."/>
            <person name="Malik S.-B."/>
            <person name="Maier U.G."/>
            <person name="McRose D."/>
            <person name="Mock T."/>
            <person name="Neilson J.A."/>
            <person name="Onodera N.T."/>
            <person name="Poole A.M."/>
            <person name="Pritham E.J."/>
            <person name="Richards T.A."/>
            <person name="Rocap G."/>
            <person name="Roy S.W."/>
            <person name="Sarai C."/>
            <person name="Schaack S."/>
            <person name="Shirato S."/>
            <person name="Slamovits C.H."/>
            <person name="Spencer D.F."/>
            <person name="Suzuki S."/>
            <person name="Worden A.Z."/>
            <person name="Zauner S."/>
            <person name="Barry K."/>
            <person name="Bell C."/>
            <person name="Bharti A.K."/>
            <person name="Crow J.A."/>
            <person name="Grimwood J."/>
            <person name="Kramer R."/>
            <person name="Lindquist E."/>
            <person name="Lucas S."/>
            <person name="Salamov A."/>
            <person name="McFadden G.I."/>
            <person name="Lane C.E."/>
            <person name="Keeling P.J."/>
            <person name="Gray M.W."/>
            <person name="Grigoriev I.V."/>
            <person name="Archibald J.M."/>
        </authorList>
    </citation>
    <scope>NUCLEOTIDE SEQUENCE</scope>
    <source>
        <strain evidence="12">CCMP2712</strain>
    </source>
</reference>
<evidence type="ECO:0000313" key="12">
    <source>
        <dbReference type="Proteomes" id="UP000011087"/>
    </source>
</evidence>
<keyword evidence="7" id="KW-0862">Zinc</keyword>
<evidence type="ECO:0000256" key="7">
    <source>
        <dbReference type="PROSITE-ProRule" id="PRU00175"/>
    </source>
</evidence>
<dbReference type="InterPro" id="IPR039399">
    <property type="entry name" value="Deltex_C_sf"/>
</dbReference>
<dbReference type="PROSITE" id="PS50918">
    <property type="entry name" value="WWE"/>
    <property type="match status" value="1"/>
</dbReference>
<comment type="similarity">
    <text evidence="3">Belongs to the Deltex family.</text>
</comment>
<reference evidence="10 12" key="1">
    <citation type="journal article" date="2012" name="Nature">
        <title>Algal genomes reveal evolutionary mosaicism and the fate of nucleomorphs.</title>
        <authorList>
            <consortium name="DOE Joint Genome Institute"/>
            <person name="Curtis B.A."/>
            <person name="Tanifuji G."/>
            <person name="Burki F."/>
            <person name="Gruber A."/>
            <person name="Irimia M."/>
            <person name="Maruyama S."/>
            <person name="Arias M.C."/>
            <person name="Ball S.G."/>
            <person name="Gile G.H."/>
            <person name="Hirakawa Y."/>
            <person name="Hopkins J.F."/>
            <person name="Kuo A."/>
            <person name="Rensing S.A."/>
            <person name="Schmutz J."/>
            <person name="Symeonidi A."/>
            <person name="Elias M."/>
            <person name="Eveleigh R.J."/>
            <person name="Herman E.K."/>
            <person name="Klute M.J."/>
            <person name="Nakayama T."/>
            <person name="Obornik M."/>
            <person name="Reyes-Prieto A."/>
            <person name="Armbrust E.V."/>
            <person name="Aves S.J."/>
            <person name="Beiko R.G."/>
            <person name="Coutinho P."/>
            <person name="Dacks J.B."/>
            <person name="Durnford D.G."/>
            <person name="Fast N.M."/>
            <person name="Green B.R."/>
            <person name="Grisdale C.J."/>
            <person name="Hempel F."/>
            <person name="Henrissat B."/>
            <person name="Hoppner M.P."/>
            <person name="Ishida K."/>
            <person name="Kim E."/>
            <person name="Koreny L."/>
            <person name="Kroth P.G."/>
            <person name="Liu Y."/>
            <person name="Malik S.B."/>
            <person name="Maier U.G."/>
            <person name="McRose D."/>
            <person name="Mock T."/>
            <person name="Neilson J.A."/>
            <person name="Onodera N.T."/>
            <person name="Poole A.M."/>
            <person name="Pritham E.J."/>
            <person name="Richards T.A."/>
            <person name="Rocap G."/>
            <person name="Roy S.W."/>
            <person name="Sarai C."/>
            <person name="Schaack S."/>
            <person name="Shirato S."/>
            <person name="Slamovits C.H."/>
            <person name="Spencer D.F."/>
            <person name="Suzuki S."/>
            <person name="Worden A.Z."/>
            <person name="Zauner S."/>
            <person name="Barry K."/>
            <person name="Bell C."/>
            <person name="Bharti A.K."/>
            <person name="Crow J.A."/>
            <person name="Grimwood J."/>
            <person name="Kramer R."/>
            <person name="Lindquist E."/>
            <person name="Lucas S."/>
            <person name="Salamov A."/>
            <person name="McFadden G.I."/>
            <person name="Lane C.E."/>
            <person name="Keeling P.J."/>
            <person name="Gray M.W."/>
            <person name="Grigoriev I.V."/>
            <person name="Archibald J.M."/>
        </authorList>
    </citation>
    <scope>NUCLEOTIDE SEQUENCE</scope>
    <source>
        <strain evidence="10 12">CCMP2712</strain>
    </source>
</reference>
<dbReference type="InterPro" id="IPR004170">
    <property type="entry name" value="WWE_dom"/>
</dbReference>
<dbReference type="GO" id="GO:0061630">
    <property type="term" value="F:ubiquitin protein ligase activity"/>
    <property type="evidence" value="ECO:0007669"/>
    <property type="project" value="UniProtKB-EC"/>
</dbReference>
<organism evidence="10">
    <name type="scientific">Guillardia theta (strain CCMP2712)</name>
    <name type="common">Cryptophyte</name>
    <dbReference type="NCBI Taxonomy" id="905079"/>
    <lineage>
        <taxon>Eukaryota</taxon>
        <taxon>Cryptophyceae</taxon>
        <taxon>Pyrenomonadales</taxon>
        <taxon>Geminigeraceae</taxon>
        <taxon>Guillardia</taxon>
    </lineage>
</organism>
<feature type="domain" description="RING-type" evidence="8">
    <location>
        <begin position="68"/>
        <end position="118"/>
    </location>
</feature>
<dbReference type="SUPFAM" id="SSF117839">
    <property type="entry name" value="WWE domain"/>
    <property type="match status" value="1"/>
</dbReference>
<evidence type="ECO:0000256" key="4">
    <source>
        <dbReference type="ARBA" id="ARBA00012483"/>
    </source>
</evidence>
<dbReference type="PROSITE" id="PS50089">
    <property type="entry name" value="ZF_RING_2"/>
    <property type="match status" value="1"/>
</dbReference>
<proteinExistence type="inferred from homology"/>
<dbReference type="InterPro" id="IPR001841">
    <property type="entry name" value="Znf_RING"/>
</dbReference>
<dbReference type="OMA" id="NIDCTIC"/>